<dbReference type="GO" id="GO:0006508">
    <property type="term" value="P:proteolysis"/>
    <property type="evidence" value="ECO:0007669"/>
    <property type="project" value="UniProtKB-KW"/>
</dbReference>
<dbReference type="InterPro" id="IPR038765">
    <property type="entry name" value="Papain-like_cys_pep_sf"/>
</dbReference>
<dbReference type="PROSITE" id="PS00973">
    <property type="entry name" value="USP_2"/>
    <property type="match status" value="1"/>
</dbReference>
<dbReference type="FunFam" id="3.90.70.10:FF:000043">
    <property type="entry name" value="Ubiquitin carboxyl-terminal hydrolase 40"/>
    <property type="match status" value="1"/>
</dbReference>
<dbReference type="EC" id="3.4.19.12" evidence="1"/>
<evidence type="ECO:0000313" key="4">
    <source>
        <dbReference type="EMBL" id="NWR95642.1"/>
    </source>
</evidence>
<gene>
    <name evidence="4" type="primary">Usp40</name>
    <name evidence="4" type="ORF">FURFIG_R01467</name>
</gene>
<comment type="catalytic activity">
    <reaction evidence="1">
        <text>Thiol-dependent hydrolysis of ester, thioester, amide, peptide and isopeptide bonds formed by the C-terminal Gly of ubiquitin (a 76-residue protein attached to proteins as an intracellular targeting signal).</text>
        <dbReference type="EC" id="3.4.19.12"/>
    </reaction>
</comment>
<feature type="region of interest" description="Disordered" evidence="2">
    <location>
        <begin position="334"/>
        <end position="356"/>
    </location>
</feature>
<feature type="non-terminal residue" evidence="4">
    <location>
        <position position="862"/>
    </location>
</feature>
<name>A0A7K5BIE3_9FURN</name>
<dbReference type="CDD" id="cd02659">
    <property type="entry name" value="peptidase_C19C"/>
    <property type="match status" value="1"/>
</dbReference>
<comment type="caution">
    <text evidence="4">The sequence shown here is derived from an EMBL/GenBank/DDBJ whole genome shotgun (WGS) entry which is preliminary data.</text>
</comment>
<keyword evidence="5" id="KW-1185">Reference proteome</keyword>
<accession>A0A7K5BIE3</accession>
<dbReference type="Proteomes" id="UP000529852">
    <property type="component" value="Unassembled WGS sequence"/>
</dbReference>
<dbReference type="EMBL" id="VYZD01003326">
    <property type="protein sequence ID" value="NWR95642.1"/>
    <property type="molecule type" value="Genomic_DNA"/>
</dbReference>
<feature type="non-terminal residue" evidence="4">
    <location>
        <position position="1"/>
    </location>
</feature>
<dbReference type="PROSITE" id="PS00972">
    <property type="entry name" value="USP_1"/>
    <property type="match status" value="1"/>
</dbReference>
<dbReference type="InterPro" id="IPR050164">
    <property type="entry name" value="Peptidase_C19"/>
</dbReference>
<dbReference type="PROSITE" id="PS50235">
    <property type="entry name" value="USP_3"/>
    <property type="match status" value="1"/>
</dbReference>
<dbReference type="GO" id="GO:0016579">
    <property type="term" value="P:protein deubiquitination"/>
    <property type="evidence" value="ECO:0007669"/>
    <property type="project" value="InterPro"/>
</dbReference>
<keyword evidence="1" id="KW-0788">Thiol protease</keyword>
<dbReference type="PANTHER" id="PTHR24006:SF842">
    <property type="entry name" value="UBIQUITIN CARBOXYL-TERMINAL HYDROLASE 40"/>
    <property type="match status" value="1"/>
</dbReference>
<dbReference type="Pfam" id="PF00443">
    <property type="entry name" value="UCH"/>
    <property type="match status" value="1"/>
</dbReference>
<feature type="compositionally biased region" description="Acidic residues" evidence="2">
    <location>
        <begin position="1"/>
        <end position="10"/>
    </location>
</feature>
<evidence type="ECO:0000313" key="5">
    <source>
        <dbReference type="Proteomes" id="UP000529852"/>
    </source>
</evidence>
<dbReference type="Gene3D" id="3.90.70.10">
    <property type="entry name" value="Cysteine proteinases"/>
    <property type="match status" value="2"/>
</dbReference>
<keyword evidence="1 4" id="KW-0378">Hydrolase</keyword>
<proteinExistence type="inferred from homology"/>
<dbReference type="InterPro" id="IPR018200">
    <property type="entry name" value="USP_CS"/>
</dbReference>
<evidence type="ECO:0000259" key="3">
    <source>
        <dbReference type="PROSITE" id="PS50235"/>
    </source>
</evidence>
<feature type="compositionally biased region" description="Polar residues" evidence="2">
    <location>
        <begin position="444"/>
        <end position="460"/>
    </location>
</feature>
<dbReference type="GO" id="GO:0005829">
    <property type="term" value="C:cytosol"/>
    <property type="evidence" value="ECO:0007669"/>
    <property type="project" value="TreeGrafter"/>
</dbReference>
<feature type="region of interest" description="Disordered" evidence="2">
    <location>
        <begin position="437"/>
        <end position="470"/>
    </location>
</feature>
<keyword evidence="1" id="KW-0833">Ubl conjugation pathway</keyword>
<protein>
    <recommendedName>
        <fullName evidence="1">Ubiquitin carboxyl-terminal hydrolase</fullName>
        <ecNumber evidence="1">3.4.19.12</ecNumber>
    </recommendedName>
</protein>
<feature type="region of interest" description="Disordered" evidence="2">
    <location>
        <begin position="1"/>
        <end position="41"/>
    </location>
</feature>
<comment type="similarity">
    <text evidence="1">Belongs to the peptidase C19 family.</text>
</comment>
<sequence length="862" mass="95860">MFGDLFEEDSSFLPTNHCGKGKKAKAREGDPPAPRDSTNLSGIQNQGGTCYLNSLLQTLLFTPEFRVVLLQWVFLFPIAEALFSLGPEELGSLDDSRKPEAKVRIIPLQLQRLFAQLLLLDQQAASTTDLTESFGWSSQEEMRQHDVQELNRILFSALETSLVGTSGHDLINRLYHGVVVNHIVCKECKNVSERQEDFLDLTVAVKGVGGLEEALWNMYVEEEFFEKDNLYRCGACDKLVEASKSAKLRKLPPFLTVSLLRFNFDLQKGERYKETSCYTFPTRINLRPFCEQTEMDESEYMYELFSVIVHKGGCYGGHYHVYIRDVDELGNWQLPEQEDRPGGAQGPAEDGPGTATPLALLQGLLAQEPCKELAVDQLGQKLLEHQGVAWNKKYRKQHGALRKYLQNHPEIFQLSPDATKVGLKDVPKLLLQLQSQTLQSPSQRNSLMGQSKDNPPSSRAPSGGHWFDLNDSKVQPIQEKDLEKQFQGKESAYMLFYRQAQLQRPPEARGNPRYQIPEHLVSEMKAANAELHRKRAERDSARHGIELHVHLGSHYRLQQGALQPSLPSQDNVLELTMDSRRTLGDLQHHLGQMLGSWQGDLVLSVAKPLAAGLHLYHVLEGDELSLAALGLADGAHLFLWNGKEVGGTKVPTGPAHEPVVLNVLRLAGHNEGGKGLHFRESQHVFSCSSSLGEVHRALAPAGGILLRNSSGAQEEAKRWEVFQEEELKETVGSIGLRDGCSVLILDSHDQSFVDISSGNLTAFTSDISWLQVKNFCGTQEEERVVKITTTIDTVMADIKRRAIKELHLQEELASGSCLRPVGGNGKLLSPVPEDYTLKEAELTTGSLLGLCHGTAPTSTQVL</sequence>
<dbReference type="PANTHER" id="PTHR24006">
    <property type="entry name" value="UBIQUITIN CARBOXYL-TERMINAL HYDROLASE"/>
    <property type="match status" value="1"/>
</dbReference>
<dbReference type="GO" id="GO:0005634">
    <property type="term" value="C:nucleus"/>
    <property type="evidence" value="ECO:0007669"/>
    <property type="project" value="TreeGrafter"/>
</dbReference>
<reference evidence="4 5" key="1">
    <citation type="submission" date="2019-09" db="EMBL/GenBank/DDBJ databases">
        <title>Bird 10,000 Genomes (B10K) Project - Family phase.</title>
        <authorList>
            <person name="Zhang G."/>
        </authorList>
    </citation>
    <scope>NUCLEOTIDE SEQUENCE [LARGE SCALE GENOMIC DNA]</scope>
    <source>
        <strain evidence="4">B10K-DU-003-06</strain>
    </source>
</reference>
<keyword evidence="1" id="KW-0645">Protease</keyword>
<dbReference type="SUPFAM" id="SSF54001">
    <property type="entry name" value="Cysteine proteinases"/>
    <property type="match status" value="1"/>
</dbReference>
<dbReference type="InterPro" id="IPR001394">
    <property type="entry name" value="Peptidase_C19_UCH"/>
</dbReference>
<dbReference type="InterPro" id="IPR028889">
    <property type="entry name" value="USP"/>
</dbReference>
<evidence type="ECO:0000256" key="1">
    <source>
        <dbReference type="RuleBase" id="RU366025"/>
    </source>
</evidence>
<dbReference type="GO" id="GO:0004843">
    <property type="term" value="F:cysteine-type deubiquitinase activity"/>
    <property type="evidence" value="ECO:0007669"/>
    <property type="project" value="UniProtKB-UniRule"/>
</dbReference>
<evidence type="ECO:0000256" key="2">
    <source>
        <dbReference type="SAM" id="MobiDB-lite"/>
    </source>
</evidence>
<feature type="domain" description="USP" evidence="3">
    <location>
        <begin position="41"/>
        <end position="500"/>
    </location>
</feature>
<dbReference type="AlphaFoldDB" id="A0A7K5BIE3"/>
<organism evidence="4 5">
    <name type="scientific">Furnarius figulus</name>
    <dbReference type="NCBI Taxonomy" id="463165"/>
    <lineage>
        <taxon>Eukaryota</taxon>
        <taxon>Metazoa</taxon>
        <taxon>Chordata</taxon>
        <taxon>Craniata</taxon>
        <taxon>Vertebrata</taxon>
        <taxon>Euteleostomi</taxon>
        <taxon>Archelosauria</taxon>
        <taxon>Archosauria</taxon>
        <taxon>Dinosauria</taxon>
        <taxon>Saurischia</taxon>
        <taxon>Theropoda</taxon>
        <taxon>Coelurosauria</taxon>
        <taxon>Aves</taxon>
        <taxon>Neognathae</taxon>
        <taxon>Neoaves</taxon>
        <taxon>Telluraves</taxon>
        <taxon>Australaves</taxon>
        <taxon>Passeriformes</taxon>
        <taxon>Furnariidae</taxon>
        <taxon>Furnarius</taxon>
    </lineage>
</organism>